<dbReference type="Pfam" id="PF01196">
    <property type="entry name" value="Ribosomal_L17"/>
    <property type="match status" value="1"/>
</dbReference>
<dbReference type="HAMAP" id="MF_01368">
    <property type="entry name" value="Ribosomal_bL17"/>
    <property type="match status" value="1"/>
</dbReference>
<dbReference type="GO" id="GO:0006412">
    <property type="term" value="P:translation"/>
    <property type="evidence" value="ECO:0007669"/>
    <property type="project" value="UniProtKB-UniRule"/>
</dbReference>
<dbReference type="InterPro" id="IPR036373">
    <property type="entry name" value="Ribosomal_bL17_sf"/>
</dbReference>
<protein>
    <recommendedName>
        <fullName evidence="4">Large ribosomal subunit protein bL17</fullName>
    </recommendedName>
</protein>
<dbReference type="Gene3D" id="3.90.1030.10">
    <property type="entry name" value="Ribosomal protein L17"/>
    <property type="match status" value="1"/>
</dbReference>
<comment type="similarity">
    <text evidence="1 4 5">Belongs to the bacterial ribosomal protein bL17 family.</text>
</comment>
<keyword evidence="2 4" id="KW-0689">Ribosomal protein</keyword>
<organism evidence="6 7">
    <name type="scientific">Candidatus Nealsonbacteria bacterium CG23_combo_of_CG06-09_8_20_14_all_39_25</name>
    <dbReference type="NCBI Taxonomy" id="1974723"/>
    <lineage>
        <taxon>Bacteria</taxon>
        <taxon>Candidatus Nealsoniibacteriota</taxon>
    </lineage>
</organism>
<dbReference type="EMBL" id="PCRN01000053">
    <property type="protein sequence ID" value="PIP22308.1"/>
    <property type="molecule type" value="Genomic_DNA"/>
</dbReference>
<keyword evidence="3 4" id="KW-0687">Ribonucleoprotein</keyword>
<dbReference type="NCBIfam" id="TIGR00059">
    <property type="entry name" value="L17"/>
    <property type="match status" value="1"/>
</dbReference>
<evidence type="ECO:0000313" key="6">
    <source>
        <dbReference type="EMBL" id="PIP22308.1"/>
    </source>
</evidence>
<dbReference type="InterPro" id="IPR000456">
    <property type="entry name" value="Ribosomal_bL17"/>
</dbReference>
<dbReference type="Proteomes" id="UP000229054">
    <property type="component" value="Unassembled WGS sequence"/>
</dbReference>
<evidence type="ECO:0000256" key="5">
    <source>
        <dbReference type="RuleBase" id="RU000660"/>
    </source>
</evidence>
<dbReference type="SUPFAM" id="SSF64263">
    <property type="entry name" value="Prokaryotic ribosomal protein L17"/>
    <property type="match status" value="1"/>
</dbReference>
<comment type="subunit">
    <text evidence="4">Part of the 50S ribosomal subunit. Contacts protein L32.</text>
</comment>
<evidence type="ECO:0000256" key="1">
    <source>
        <dbReference type="ARBA" id="ARBA00008777"/>
    </source>
</evidence>
<evidence type="ECO:0000313" key="7">
    <source>
        <dbReference type="Proteomes" id="UP000229054"/>
    </source>
</evidence>
<accession>A0A2G9YSU8</accession>
<dbReference type="PANTHER" id="PTHR14413">
    <property type="entry name" value="RIBOSOMAL PROTEIN L17"/>
    <property type="match status" value="1"/>
</dbReference>
<sequence>MPKRKRGRKLSRKKDQRKALLRSLAGSIFLKEKIKTTEAKAKEVAVFAEKQITRAKKGDLHSRRLLAKLFPPKLVKKIVDEIAPRYKERKGGYTRVIKLGPRRSDGAKIAIIELIK</sequence>
<dbReference type="GO" id="GO:0003735">
    <property type="term" value="F:structural constituent of ribosome"/>
    <property type="evidence" value="ECO:0007669"/>
    <property type="project" value="InterPro"/>
</dbReference>
<reference evidence="6 7" key="1">
    <citation type="submission" date="2017-09" db="EMBL/GenBank/DDBJ databases">
        <title>Depth-based differentiation of microbial function through sediment-hosted aquifers and enrichment of novel symbionts in the deep terrestrial subsurface.</title>
        <authorList>
            <person name="Probst A.J."/>
            <person name="Ladd B."/>
            <person name="Jarett J.K."/>
            <person name="Geller-Mcgrath D.E."/>
            <person name="Sieber C.M."/>
            <person name="Emerson J.B."/>
            <person name="Anantharaman K."/>
            <person name="Thomas B.C."/>
            <person name="Malmstrom R."/>
            <person name="Stieglmeier M."/>
            <person name="Klingl A."/>
            <person name="Woyke T."/>
            <person name="Ryan C.M."/>
            <person name="Banfield J.F."/>
        </authorList>
    </citation>
    <scope>NUCLEOTIDE SEQUENCE [LARGE SCALE GENOMIC DNA]</scope>
    <source>
        <strain evidence="6">CG23_combo_of_CG06-09_8_20_14_all_39_25</strain>
    </source>
</reference>
<proteinExistence type="inferred from homology"/>
<dbReference type="AlphaFoldDB" id="A0A2G9YSU8"/>
<comment type="caution">
    <text evidence="6">The sequence shown here is derived from an EMBL/GenBank/DDBJ whole genome shotgun (WGS) entry which is preliminary data.</text>
</comment>
<gene>
    <name evidence="4" type="primary">rplQ</name>
    <name evidence="6" type="ORF">COX38_01320</name>
</gene>
<evidence type="ECO:0000256" key="3">
    <source>
        <dbReference type="ARBA" id="ARBA00023274"/>
    </source>
</evidence>
<name>A0A2G9YSU8_9BACT</name>
<evidence type="ECO:0000256" key="4">
    <source>
        <dbReference type="HAMAP-Rule" id="MF_01368"/>
    </source>
</evidence>
<dbReference type="PANTHER" id="PTHR14413:SF16">
    <property type="entry name" value="LARGE RIBOSOMAL SUBUNIT PROTEIN BL17M"/>
    <property type="match status" value="1"/>
</dbReference>
<evidence type="ECO:0000256" key="2">
    <source>
        <dbReference type="ARBA" id="ARBA00022980"/>
    </source>
</evidence>
<dbReference type="GO" id="GO:0022625">
    <property type="term" value="C:cytosolic large ribosomal subunit"/>
    <property type="evidence" value="ECO:0007669"/>
    <property type="project" value="TreeGrafter"/>
</dbReference>